<proteinExistence type="predicted"/>
<dbReference type="InterPro" id="IPR000772">
    <property type="entry name" value="Ricin_B_lectin"/>
</dbReference>
<comment type="caution">
    <text evidence="2">The sequence shown here is derived from an EMBL/GenBank/DDBJ whole genome shotgun (WGS) entry which is preliminary data.</text>
</comment>
<protein>
    <recommendedName>
        <fullName evidence="1">Ricin B lectin domain-containing protein</fullName>
    </recommendedName>
</protein>
<feature type="domain" description="Ricin B lectin" evidence="1">
    <location>
        <begin position="23"/>
        <end position="128"/>
    </location>
</feature>
<evidence type="ECO:0000313" key="2">
    <source>
        <dbReference type="EMBL" id="CAF1121454.1"/>
    </source>
</evidence>
<sequence>MQNNKFADKAGPGGWNDLDSTRSAFDGRCLSIESCSTTEVASIVINECHIGDSQAQHQGKNQQWTAVISEQTIVYLMNGQRVNVPDYDESSVDAFSYNKQDNQAWTWNAADGLVRSKYNGQCLTVGPELDVWGDPLSDAYMTAGSLRRREEGEMSYRF</sequence>
<dbReference type="PROSITE" id="PS50231">
    <property type="entry name" value="RICIN_B_LECTIN"/>
    <property type="match status" value="1"/>
</dbReference>
<keyword evidence="6" id="KW-1185">Reference proteome</keyword>
<dbReference type="EMBL" id="CAJOBC010006048">
    <property type="protein sequence ID" value="CAF3885001.1"/>
    <property type="molecule type" value="Genomic_DNA"/>
</dbReference>
<dbReference type="CDD" id="cd00161">
    <property type="entry name" value="beta-trefoil_Ricin-like"/>
    <property type="match status" value="1"/>
</dbReference>
<accession>A0A814QJF1</accession>
<dbReference type="EMBL" id="CAJNOQ010006048">
    <property type="protein sequence ID" value="CAF1121454.1"/>
    <property type="molecule type" value="Genomic_DNA"/>
</dbReference>
<dbReference type="Proteomes" id="UP000663829">
    <property type="component" value="Unassembled WGS sequence"/>
</dbReference>
<dbReference type="Proteomes" id="UP000677228">
    <property type="component" value="Unassembled WGS sequence"/>
</dbReference>
<evidence type="ECO:0000313" key="4">
    <source>
        <dbReference type="EMBL" id="CAF3885001.1"/>
    </source>
</evidence>
<evidence type="ECO:0000313" key="6">
    <source>
        <dbReference type="Proteomes" id="UP000663829"/>
    </source>
</evidence>
<evidence type="ECO:0000313" key="3">
    <source>
        <dbReference type="EMBL" id="CAF1478439.1"/>
    </source>
</evidence>
<dbReference type="Proteomes" id="UP000682733">
    <property type="component" value="Unassembled WGS sequence"/>
</dbReference>
<dbReference type="InterPro" id="IPR035992">
    <property type="entry name" value="Ricin_B-like_lectins"/>
</dbReference>
<reference evidence="2" key="1">
    <citation type="submission" date="2021-02" db="EMBL/GenBank/DDBJ databases">
        <authorList>
            <person name="Nowell W R."/>
        </authorList>
    </citation>
    <scope>NUCLEOTIDE SEQUENCE</scope>
</reference>
<dbReference type="Proteomes" id="UP000681722">
    <property type="component" value="Unassembled WGS sequence"/>
</dbReference>
<evidence type="ECO:0000259" key="1">
    <source>
        <dbReference type="Pfam" id="PF00652"/>
    </source>
</evidence>
<gene>
    <name evidence="2" type="ORF">GPM918_LOCUS19712</name>
    <name evidence="3" type="ORF">OVA965_LOCUS35956</name>
    <name evidence="4" type="ORF">SRO942_LOCUS19709</name>
    <name evidence="5" type="ORF">TMI583_LOCUS36943</name>
</gene>
<dbReference type="EMBL" id="CAJOBA010053880">
    <property type="protein sequence ID" value="CAF4269262.1"/>
    <property type="molecule type" value="Genomic_DNA"/>
</dbReference>
<dbReference type="Gene3D" id="2.80.10.50">
    <property type="match status" value="1"/>
</dbReference>
<dbReference type="EMBL" id="CAJNOK010031967">
    <property type="protein sequence ID" value="CAF1478439.1"/>
    <property type="molecule type" value="Genomic_DNA"/>
</dbReference>
<evidence type="ECO:0000313" key="5">
    <source>
        <dbReference type="EMBL" id="CAF4269262.1"/>
    </source>
</evidence>
<dbReference type="Pfam" id="PF00652">
    <property type="entry name" value="Ricin_B_lectin"/>
    <property type="match status" value="1"/>
</dbReference>
<dbReference type="OrthoDB" id="10024826at2759"/>
<name>A0A814QJF1_9BILA</name>
<dbReference type="AlphaFoldDB" id="A0A814QJF1"/>
<dbReference type="SUPFAM" id="SSF50370">
    <property type="entry name" value="Ricin B-like lectins"/>
    <property type="match status" value="1"/>
</dbReference>
<organism evidence="2 6">
    <name type="scientific">Didymodactylos carnosus</name>
    <dbReference type="NCBI Taxonomy" id="1234261"/>
    <lineage>
        <taxon>Eukaryota</taxon>
        <taxon>Metazoa</taxon>
        <taxon>Spiralia</taxon>
        <taxon>Gnathifera</taxon>
        <taxon>Rotifera</taxon>
        <taxon>Eurotatoria</taxon>
        <taxon>Bdelloidea</taxon>
        <taxon>Philodinida</taxon>
        <taxon>Philodinidae</taxon>
        <taxon>Didymodactylos</taxon>
    </lineage>
</organism>